<keyword evidence="2" id="KW-1185">Reference proteome</keyword>
<proteinExistence type="predicted"/>
<accession>A0ACC0R535</accession>
<evidence type="ECO:0000313" key="1">
    <source>
        <dbReference type="EMBL" id="KAI8675314.1"/>
    </source>
</evidence>
<dbReference type="EMBL" id="CM046505">
    <property type="protein sequence ID" value="KAI8675314.1"/>
    <property type="molecule type" value="Genomic_DNA"/>
</dbReference>
<organism evidence="1 2">
    <name type="scientific">Fusarium keratoplasticum</name>
    <dbReference type="NCBI Taxonomy" id="1328300"/>
    <lineage>
        <taxon>Eukaryota</taxon>
        <taxon>Fungi</taxon>
        <taxon>Dikarya</taxon>
        <taxon>Ascomycota</taxon>
        <taxon>Pezizomycotina</taxon>
        <taxon>Sordariomycetes</taxon>
        <taxon>Hypocreomycetidae</taxon>
        <taxon>Hypocreales</taxon>
        <taxon>Nectriaceae</taxon>
        <taxon>Fusarium</taxon>
        <taxon>Fusarium solani species complex</taxon>
    </lineage>
</organism>
<evidence type="ECO:0000313" key="2">
    <source>
        <dbReference type="Proteomes" id="UP001065298"/>
    </source>
</evidence>
<name>A0ACC0R535_9HYPO</name>
<comment type="caution">
    <text evidence="1">The sequence shown here is derived from an EMBL/GenBank/DDBJ whole genome shotgun (WGS) entry which is preliminary data.</text>
</comment>
<protein>
    <submittedName>
        <fullName evidence="1">Uncharacterized protein</fullName>
    </submittedName>
</protein>
<dbReference type="Proteomes" id="UP001065298">
    <property type="component" value="Chromosome 3"/>
</dbReference>
<gene>
    <name evidence="1" type="ORF">NCS57_00432300</name>
</gene>
<sequence length="377" mass="43357">MQQPATSKHSRILKWVESIDCDHDTRDANGFTTPTLPSPGTSSSADRSNFHVSYSERILEEGCFYLRDNLEGNGIYFDSRDPTPEHITNLINQIRQDRDSPGPTVDEVKQDEELRDLVCEFPRKSQVEKYVLTRILFDPRSRHCLKRVEREPMARHHVPSRTESLFEVSTPVPDAIYGYKAKNAFPQLTWSVAREDMIANDQLLMLPFLVVEILGDDSGMWGAICRCMRGSASCVNMVEKLNRRVKQCTNDTVHPINSAAFGIAIRGTHARLHVSWKQDEDYHTEDVDTFLLQVPEHYIKFYKYVHKILDWGKGERLEEIRNSLGFLQTGKESQEKALAVEKPTPGSMPKPRRSRRLQQIRSRRLESNTPAGKCRRC</sequence>
<reference evidence="1" key="1">
    <citation type="submission" date="2022-06" db="EMBL/GenBank/DDBJ databases">
        <title>Fusarium solani species complex genomes reveal bases of compartmentalisation and animal pathogenesis.</title>
        <authorList>
            <person name="Tsai I.J."/>
        </authorList>
    </citation>
    <scope>NUCLEOTIDE SEQUENCE</scope>
    <source>
        <strain evidence="1">Fu6.1</strain>
    </source>
</reference>